<dbReference type="CDD" id="cd13538">
    <property type="entry name" value="PBP2_ModA_like_1"/>
    <property type="match status" value="1"/>
</dbReference>
<dbReference type="AlphaFoldDB" id="A0A5Q3Q504"/>
<protein>
    <submittedName>
        <fullName evidence="5">Molybdate ABC transporter substrate-binding protein</fullName>
    </submittedName>
</protein>
<dbReference type="PANTHER" id="PTHR30632:SF0">
    <property type="entry name" value="SULFATE-BINDING PROTEIN"/>
    <property type="match status" value="1"/>
</dbReference>
<dbReference type="GO" id="GO:0015689">
    <property type="term" value="P:molybdate ion transport"/>
    <property type="evidence" value="ECO:0007669"/>
    <property type="project" value="InterPro"/>
</dbReference>
<dbReference type="SUPFAM" id="SSF53850">
    <property type="entry name" value="Periplasmic binding protein-like II"/>
    <property type="match status" value="1"/>
</dbReference>
<evidence type="ECO:0000313" key="6">
    <source>
        <dbReference type="Proteomes" id="UP000371041"/>
    </source>
</evidence>
<proteinExistence type="inferred from homology"/>
<evidence type="ECO:0000256" key="4">
    <source>
        <dbReference type="PIRSR" id="PIRSR004846-1"/>
    </source>
</evidence>
<dbReference type="PIRSF" id="PIRSF004846">
    <property type="entry name" value="ModA"/>
    <property type="match status" value="1"/>
</dbReference>
<dbReference type="GO" id="GO:0046872">
    <property type="term" value="F:metal ion binding"/>
    <property type="evidence" value="ECO:0007669"/>
    <property type="project" value="UniProtKB-KW"/>
</dbReference>
<feature type="binding site" evidence="4">
    <location>
        <position position="73"/>
    </location>
    <ligand>
        <name>molybdate</name>
        <dbReference type="ChEBI" id="CHEBI:36264"/>
    </ligand>
</feature>
<dbReference type="PANTHER" id="PTHR30632">
    <property type="entry name" value="MOLYBDATE-BINDING PERIPLASMIC PROTEIN"/>
    <property type="match status" value="1"/>
</dbReference>
<name>A0A5Q3Q504_9PSEU</name>
<reference evidence="6" key="1">
    <citation type="submission" date="2019-11" db="EMBL/GenBank/DDBJ databases">
        <title>The complete genome sequence of Saccharopolyspora sp. E2A.</title>
        <authorList>
            <person name="Zhang G."/>
        </authorList>
    </citation>
    <scope>NUCLEOTIDE SEQUENCE [LARGE SCALE GENOMIC DNA]</scope>
    <source>
        <strain evidence="6">E2A</strain>
    </source>
</reference>
<feature type="binding site" evidence="4">
    <location>
        <position position="194"/>
    </location>
    <ligand>
        <name>molybdate</name>
        <dbReference type="ChEBI" id="CHEBI:36264"/>
    </ligand>
</feature>
<evidence type="ECO:0000256" key="3">
    <source>
        <dbReference type="ARBA" id="ARBA00022729"/>
    </source>
</evidence>
<gene>
    <name evidence="5" type="primary">modA</name>
    <name evidence="5" type="ORF">GIY23_02435</name>
</gene>
<evidence type="ECO:0000313" key="5">
    <source>
        <dbReference type="EMBL" id="QGK68566.1"/>
    </source>
</evidence>
<keyword evidence="2 4" id="KW-0479">Metal-binding</keyword>
<dbReference type="InterPro" id="IPR050682">
    <property type="entry name" value="ModA/WtpA"/>
</dbReference>
<dbReference type="PROSITE" id="PS51257">
    <property type="entry name" value="PROKAR_LIPOPROTEIN"/>
    <property type="match status" value="1"/>
</dbReference>
<dbReference type="KEGG" id="sace:GIY23_02435"/>
<sequence>MRWISRITAAAAVLVLGASCGQGRQGADSGAEGGERELTVLAAASLTDPFEEVAARFSEQNPGVRVRFDFQGSSTLAEQIIQGRPADVFASANEKNMTKVVDADAATGKAEPFVTNRLTIAVPPGNPAGIRSLADLAAPGKAVVTCADPVPCGAATNEVEQASGVRLNPVSEENDVTSVLQKVQAGEADAGLVYVTDVRSAQGRVEGIDFPESRQALNIYPITTLQDAAQPELAAEFVRFVQGPEGREVLERAGFGAP</sequence>
<dbReference type="RefSeq" id="WP_154075175.1">
    <property type="nucleotide sequence ID" value="NZ_CP045929.1"/>
</dbReference>
<accession>A0A5Q3Q504</accession>
<dbReference type="EMBL" id="CP045929">
    <property type="protein sequence ID" value="QGK68566.1"/>
    <property type="molecule type" value="Genomic_DNA"/>
</dbReference>
<evidence type="ECO:0000256" key="2">
    <source>
        <dbReference type="ARBA" id="ARBA00022723"/>
    </source>
</evidence>
<dbReference type="Pfam" id="PF13531">
    <property type="entry name" value="SBP_bac_11"/>
    <property type="match status" value="1"/>
</dbReference>
<dbReference type="NCBIfam" id="TIGR01256">
    <property type="entry name" value="modA"/>
    <property type="match status" value="1"/>
</dbReference>
<comment type="similarity">
    <text evidence="1">Belongs to the bacterial solute-binding protein ModA family.</text>
</comment>
<evidence type="ECO:0000256" key="1">
    <source>
        <dbReference type="ARBA" id="ARBA00009175"/>
    </source>
</evidence>
<feature type="binding site" evidence="4">
    <location>
        <position position="176"/>
    </location>
    <ligand>
        <name>molybdate</name>
        <dbReference type="ChEBI" id="CHEBI:36264"/>
    </ligand>
</feature>
<dbReference type="Gene3D" id="3.40.190.10">
    <property type="entry name" value="Periplasmic binding protein-like II"/>
    <property type="match status" value="2"/>
</dbReference>
<feature type="binding site" evidence="4">
    <location>
        <position position="45"/>
    </location>
    <ligand>
        <name>molybdate</name>
        <dbReference type="ChEBI" id="CHEBI:36264"/>
    </ligand>
</feature>
<keyword evidence="3" id="KW-0732">Signal</keyword>
<keyword evidence="6" id="KW-1185">Reference proteome</keyword>
<dbReference type="InterPro" id="IPR005950">
    <property type="entry name" value="ModA"/>
</dbReference>
<dbReference type="GO" id="GO:0030973">
    <property type="term" value="F:molybdate ion binding"/>
    <property type="evidence" value="ECO:0007669"/>
    <property type="project" value="TreeGrafter"/>
</dbReference>
<organism evidence="5 6">
    <name type="scientific">Allosaccharopolyspora coralli</name>
    <dbReference type="NCBI Taxonomy" id="2665642"/>
    <lineage>
        <taxon>Bacteria</taxon>
        <taxon>Bacillati</taxon>
        <taxon>Actinomycetota</taxon>
        <taxon>Actinomycetes</taxon>
        <taxon>Pseudonocardiales</taxon>
        <taxon>Pseudonocardiaceae</taxon>
        <taxon>Allosaccharopolyspora</taxon>
    </lineage>
</organism>
<keyword evidence="4" id="KW-0500">Molybdenum</keyword>
<dbReference type="Proteomes" id="UP000371041">
    <property type="component" value="Chromosome"/>
</dbReference>